<comment type="caution">
    <text evidence="3">The sequence shown here is derived from an EMBL/GenBank/DDBJ whole genome shotgun (WGS) entry which is preliminary data.</text>
</comment>
<dbReference type="AlphaFoldDB" id="F7NQF5"/>
<evidence type="ECO:0000313" key="3">
    <source>
        <dbReference type="EMBL" id="EGO61733.1"/>
    </source>
</evidence>
<dbReference type="GO" id="GO:0030643">
    <property type="term" value="P:intracellular phosphate ion homeostasis"/>
    <property type="evidence" value="ECO:0007669"/>
    <property type="project" value="InterPro"/>
</dbReference>
<dbReference type="Proteomes" id="UP000003240">
    <property type="component" value="Unassembled WGS sequence"/>
</dbReference>
<dbReference type="eggNOG" id="COG0704">
    <property type="taxonomic scope" value="Bacteria"/>
</dbReference>
<evidence type="ECO:0000256" key="1">
    <source>
        <dbReference type="PIRNR" id="PIRNR003107"/>
    </source>
</evidence>
<protein>
    <recommendedName>
        <fullName evidence="1">Phosphate-specific transport system accessory protein PhoU</fullName>
    </recommendedName>
</protein>
<gene>
    <name evidence="3" type="ORF">ALO_21771</name>
</gene>
<dbReference type="EMBL" id="AFGF01000294">
    <property type="protein sequence ID" value="EGO61733.1"/>
    <property type="molecule type" value="Genomic_DNA"/>
</dbReference>
<evidence type="ECO:0000313" key="4">
    <source>
        <dbReference type="Proteomes" id="UP000003240"/>
    </source>
</evidence>
<dbReference type="GO" id="GO:0006817">
    <property type="term" value="P:phosphate ion transport"/>
    <property type="evidence" value="ECO:0007669"/>
    <property type="project" value="UniProtKB-KW"/>
</dbReference>
<feature type="domain" description="PhoU" evidence="2">
    <location>
        <begin position="13"/>
        <end position="100"/>
    </location>
</feature>
<comment type="subcellular location">
    <subcellularLocation>
        <location evidence="1">Cytoplasm</location>
    </subcellularLocation>
</comment>
<dbReference type="Pfam" id="PF01895">
    <property type="entry name" value="PhoU"/>
    <property type="match status" value="2"/>
</dbReference>
<name>F7NQF5_9FIRM</name>
<feature type="domain" description="PhoU" evidence="2">
    <location>
        <begin position="121"/>
        <end position="204"/>
    </location>
</feature>
<dbReference type="STRING" id="1009370.ALO_21771"/>
<sequence length="226" mass="25650">MHQNFSQLTSRILIMGNKVITAVDQSIQAMTANDTAIASQVRQTEKLVDSMYYGINEQCLEIMSGGQFARIDINFIVNSLKIAMELERICDYANQIAKLVQKKFSQQDVQILSSLNPPAAKMKDQTTEMLSIALECYEKLDISLANRLIDADDLVDKKNRELFRDMLCVGSMHPWGQEVIMDYHVAIRYLERVADRAANIGELVHYIVSGAPVKKPAYEELIWDDN</sequence>
<dbReference type="PANTHER" id="PTHR42930:SF3">
    <property type="entry name" value="PHOSPHATE-SPECIFIC TRANSPORT SYSTEM ACCESSORY PROTEIN PHOU"/>
    <property type="match status" value="1"/>
</dbReference>
<organism evidence="3 4">
    <name type="scientific">Acetonema longum DSM 6540</name>
    <dbReference type="NCBI Taxonomy" id="1009370"/>
    <lineage>
        <taxon>Bacteria</taxon>
        <taxon>Bacillati</taxon>
        <taxon>Bacillota</taxon>
        <taxon>Negativicutes</taxon>
        <taxon>Acetonemataceae</taxon>
        <taxon>Acetonema</taxon>
    </lineage>
</organism>
<reference evidence="3 4" key="1">
    <citation type="journal article" date="2011" name="EMBO J.">
        <title>Structural diversity of bacterial flagellar motors.</title>
        <authorList>
            <person name="Chen S."/>
            <person name="Beeby M."/>
            <person name="Murphy G.E."/>
            <person name="Leadbetter J.R."/>
            <person name="Hendrixson D.R."/>
            <person name="Briegel A."/>
            <person name="Li Z."/>
            <person name="Shi J."/>
            <person name="Tocheva E.I."/>
            <person name="Muller A."/>
            <person name="Dobro M.J."/>
            <person name="Jensen G.J."/>
        </authorList>
    </citation>
    <scope>NUCLEOTIDE SEQUENCE [LARGE SCALE GENOMIC DNA]</scope>
    <source>
        <strain evidence="3 4">DSM 6540</strain>
    </source>
</reference>
<keyword evidence="4" id="KW-1185">Reference proteome</keyword>
<keyword evidence="1" id="KW-0813">Transport</keyword>
<accession>F7NQF5</accession>
<proteinExistence type="inferred from homology"/>
<dbReference type="GO" id="GO:0045936">
    <property type="term" value="P:negative regulation of phosphate metabolic process"/>
    <property type="evidence" value="ECO:0007669"/>
    <property type="project" value="InterPro"/>
</dbReference>
<dbReference type="OrthoDB" id="9814256at2"/>
<comment type="function">
    <text evidence="1">Plays a role in the regulation of phosphate uptake.</text>
</comment>
<dbReference type="PANTHER" id="PTHR42930">
    <property type="entry name" value="PHOSPHATE-SPECIFIC TRANSPORT SYSTEM ACCESSORY PROTEIN PHOU"/>
    <property type="match status" value="1"/>
</dbReference>
<dbReference type="PIRSF" id="PIRSF003107">
    <property type="entry name" value="PhoU"/>
    <property type="match status" value="1"/>
</dbReference>
<dbReference type="NCBIfam" id="TIGR02135">
    <property type="entry name" value="phoU_full"/>
    <property type="match status" value="1"/>
</dbReference>
<dbReference type="Gene3D" id="1.20.58.220">
    <property type="entry name" value="Phosphate transport system protein phou homolog 2, domain 2"/>
    <property type="match status" value="1"/>
</dbReference>
<dbReference type="InterPro" id="IPR038078">
    <property type="entry name" value="PhoU-like_sf"/>
</dbReference>
<evidence type="ECO:0000259" key="2">
    <source>
        <dbReference type="Pfam" id="PF01895"/>
    </source>
</evidence>
<comment type="subunit">
    <text evidence="1">Homodimer.</text>
</comment>
<dbReference type="SUPFAM" id="SSF109755">
    <property type="entry name" value="PhoU-like"/>
    <property type="match status" value="1"/>
</dbReference>
<keyword evidence="1" id="KW-0963">Cytoplasm</keyword>
<keyword evidence="1" id="KW-0592">Phosphate transport</keyword>
<dbReference type="InterPro" id="IPR028366">
    <property type="entry name" value="PhoU"/>
</dbReference>
<dbReference type="RefSeq" id="WP_004100193.1">
    <property type="nucleotide sequence ID" value="NZ_AFGF01000294.1"/>
</dbReference>
<dbReference type="InterPro" id="IPR026022">
    <property type="entry name" value="PhoU_dom"/>
</dbReference>
<dbReference type="GO" id="GO:0005737">
    <property type="term" value="C:cytoplasm"/>
    <property type="evidence" value="ECO:0007669"/>
    <property type="project" value="UniProtKB-SubCell"/>
</dbReference>
<comment type="similarity">
    <text evidence="1">Belongs to the PhoU family.</text>
</comment>